<dbReference type="CDD" id="cd00093">
    <property type="entry name" value="HTH_XRE"/>
    <property type="match status" value="1"/>
</dbReference>
<dbReference type="EMBL" id="PDNW01000001">
    <property type="protein sequence ID" value="PLC51914.1"/>
    <property type="molecule type" value="Genomic_DNA"/>
</dbReference>
<dbReference type="GO" id="GO:0003677">
    <property type="term" value="F:DNA binding"/>
    <property type="evidence" value="ECO:0007669"/>
    <property type="project" value="UniProtKB-KW"/>
</dbReference>
<dbReference type="PANTHER" id="PTHR36511">
    <property type="entry name" value="MERR FAMILY BACTERIAL REGULATORY PROTEIN"/>
    <property type="match status" value="1"/>
</dbReference>
<keyword evidence="6" id="KW-1185">Reference proteome</keyword>
<name>A0A2N4UA73_9BURK</name>
<comment type="caution">
    <text evidence="5">The sequence shown here is derived from an EMBL/GenBank/DDBJ whole genome shotgun (WGS) entry which is preliminary data.</text>
</comment>
<sequence>MTTKIKAKSRILSTVHETASDLHRLGFIDQHKMRKYDALCLGPIPEYDSEKIRALRDRYQLSQTVLASLLNTSPSAVRQWELGDKHPSGPSRKLLSLLESKGLEALI</sequence>
<dbReference type="OrthoDB" id="9799384at2"/>
<dbReference type="Proteomes" id="UP000234190">
    <property type="component" value="Unassembled WGS sequence"/>
</dbReference>
<evidence type="ECO:0000313" key="5">
    <source>
        <dbReference type="EMBL" id="PLC51914.1"/>
    </source>
</evidence>
<evidence type="ECO:0000259" key="4">
    <source>
        <dbReference type="PROSITE" id="PS50943"/>
    </source>
</evidence>
<keyword evidence="3" id="KW-0804">Transcription</keyword>
<dbReference type="Pfam" id="PF01381">
    <property type="entry name" value="HTH_3"/>
    <property type="match status" value="1"/>
</dbReference>
<dbReference type="PANTHER" id="PTHR36511:SF3">
    <property type="entry name" value="ANTITOXIN HIGA-2"/>
    <property type="match status" value="1"/>
</dbReference>
<dbReference type="Gene3D" id="1.10.260.40">
    <property type="entry name" value="lambda repressor-like DNA-binding domains"/>
    <property type="match status" value="1"/>
</dbReference>
<dbReference type="InterPro" id="IPR010982">
    <property type="entry name" value="Lambda_DNA-bd_dom_sf"/>
</dbReference>
<dbReference type="InterPro" id="IPR001387">
    <property type="entry name" value="Cro/C1-type_HTH"/>
</dbReference>
<accession>A0A2N4UA73</accession>
<evidence type="ECO:0000256" key="1">
    <source>
        <dbReference type="ARBA" id="ARBA00023015"/>
    </source>
</evidence>
<organism evidence="5 6">
    <name type="scientific">Pollutimonas subterranea</name>
    <dbReference type="NCBI Taxonomy" id="2045210"/>
    <lineage>
        <taxon>Bacteria</taxon>
        <taxon>Pseudomonadati</taxon>
        <taxon>Pseudomonadota</taxon>
        <taxon>Betaproteobacteria</taxon>
        <taxon>Burkholderiales</taxon>
        <taxon>Alcaligenaceae</taxon>
        <taxon>Pollutimonas</taxon>
    </lineage>
</organism>
<protein>
    <submittedName>
        <fullName evidence="5">Transcriptional regulator</fullName>
    </submittedName>
</protein>
<reference evidence="5 6" key="1">
    <citation type="submission" date="2017-10" db="EMBL/GenBank/DDBJ databases">
        <title>Two draft genome sequences of Pusillimonas sp. strains isolated from a nitrate- and radionuclide-contaminated groundwater in Russia.</title>
        <authorList>
            <person name="Grouzdev D.S."/>
            <person name="Tourova T.P."/>
            <person name="Goeva M.A."/>
            <person name="Babich T.L."/>
            <person name="Sokolova D.S."/>
            <person name="Abdullin R."/>
            <person name="Poltaraus A.B."/>
            <person name="Toshchakov S.V."/>
            <person name="Nazina T.N."/>
        </authorList>
    </citation>
    <scope>NUCLEOTIDE SEQUENCE [LARGE SCALE GENOMIC DNA]</scope>
    <source>
        <strain evidence="5 6">JR1/69-3-13</strain>
    </source>
</reference>
<keyword evidence="1" id="KW-0805">Transcription regulation</keyword>
<evidence type="ECO:0000256" key="2">
    <source>
        <dbReference type="ARBA" id="ARBA00023125"/>
    </source>
</evidence>
<feature type="domain" description="HTH cro/C1-type" evidence="4">
    <location>
        <begin position="52"/>
        <end position="106"/>
    </location>
</feature>
<evidence type="ECO:0000313" key="6">
    <source>
        <dbReference type="Proteomes" id="UP000234190"/>
    </source>
</evidence>
<dbReference type="RefSeq" id="WP_102072400.1">
    <property type="nucleotide sequence ID" value="NZ_PDNW01000001.1"/>
</dbReference>
<gene>
    <name evidence="5" type="ORF">CR159_02555</name>
</gene>
<evidence type="ECO:0000256" key="3">
    <source>
        <dbReference type="ARBA" id="ARBA00023163"/>
    </source>
</evidence>
<dbReference type="AlphaFoldDB" id="A0A2N4UA73"/>
<proteinExistence type="predicted"/>
<dbReference type="PROSITE" id="PS50943">
    <property type="entry name" value="HTH_CROC1"/>
    <property type="match status" value="1"/>
</dbReference>
<dbReference type="InterPro" id="IPR052359">
    <property type="entry name" value="HTH-type_reg/antitoxin"/>
</dbReference>
<dbReference type="SUPFAM" id="SSF47413">
    <property type="entry name" value="lambda repressor-like DNA-binding domains"/>
    <property type="match status" value="1"/>
</dbReference>
<keyword evidence="2" id="KW-0238">DNA-binding</keyword>